<dbReference type="KEGG" id="bbu:BB_F08"/>
<reference evidence="1 2" key="1">
    <citation type="journal article" date="1997" name="Nature">
        <title>Genomic sequence of a Lyme disease spirochaete, Borrelia burgdorferi.</title>
        <authorList>
            <person name="Fraser C.M."/>
            <person name="Casjens S."/>
            <person name="Huang W.M."/>
            <person name="Sutton G.G."/>
            <person name="Clayton R."/>
            <person name="Lathigra R."/>
            <person name="White O."/>
            <person name="Ketchum K.A."/>
            <person name="Dodson R."/>
            <person name="Hickey E.K."/>
            <person name="Gwinn M."/>
            <person name="Dougherty B."/>
            <person name="Tomb J.F."/>
            <person name="Fleischmann R.D."/>
            <person name="Richardson D."/>
            <person name="Peterson J."/>
            <person name="Kerlavage A.R."/>
            <person name="Quackenbush J."/>
            <person name="Salzberg S."/>
            <person name="Hanson M."/>
            <person name="van Vugt R."/>
            <person name="Palmer N."/>
            <person name="Adams M.D."/>
            <person name="Gocayne J."/>
            <person name="Weidman J."/>
            <person name="Utterback T."/>
            <person name="Watthey L."/>
            <person name="McDonald L."/>
            <person name="Artiach P."/>
            <person name="Bowman C."/>
            <person name="Garland S."/>
            <person name="Fuji C."/>
            <person name="Cotton M.D."/>
            <person name="Horst K."/>
            <person name="Roberts K."/>
            <person name="Hatch B."/>
            <person name="Smith H.O."/>
            <person name="Venter J.C."/>
        </authorList>
    </citation>
    <scope>NUCLEOTIDE SEQUENCE [LARGE SCALE GENOMIC DNA]</scope>
    <source>
        <strain evidence="2">ATCC 35210 / DSM 4680 / CIP 102532 / B31</strain>
    </source>
</reference>
<accession>O51017</accession>
<dbReference type="PIR" id="H70228">
    <property type="entry name" value="H70228"/>
</dbReference>
<protein>
    <submittedName>
        <fullName evidence="1">Uncharacterized protein</fullName>
    </submittedName>
</protein>
<geneLocation type="plasmid" evidence="1 2">
    <name>lp28-1</name>
</geneLocation>
<dbReference type="PATRIC" id="fig|224326.49.peg.1299"/>
<dbReference type="EMBL" id="AE000794">
    <property type="protein sequence ID" value="AAC66382.1"/>
    <property type="molecule type" value="Genomic_DNA"/>
</dbReference>
<dbReference type="HOGENOM" id="CLU_212526_0_0_12"/>
<dbReference type="Proteomes" id="UP000001807">
    <property type="component" value="Plasmid lp28-1"/>
</dbReference>
<evidence type="ECO:0000313" key="2">
    <source>
        <dbReference type="Proteomes" id="UP000001807"/>
    </source>
</evidence>
<organism evidence="1 2">
    <name type="scientific">Borreliella burgdorferi (strain ATCC 35210 / DSM 4680 / CIP 102532 / B31)</name>
    <name type="common">Borrelia burgdorferi</name>
    <dbReference type="NCBI Taxonomy" id="224326"/>
    <lineage>
        <taxon>Bacteria</taxon>
        <taxon>Pseudomonadati</taxon>
        <taxon>Spirochaetota</taxon>
        <taxon>Spirochaetia</taxon>
        <taxon>Spirochaetales</taxon>
        <taxon>Borreliaceae</taxon>
        <taxon>Borreliella</taxon>
    </lineage>
</organism>
<dbReference type="EnsemblBacteria" id="AAC66382">
    <property type="protein sequence ID" value="AAC66382"/>
    <property type="gene ID" value="BB_F08"/>
</dbReference>
<name>O51017_BORBU</name>
<gene>
    <name evidence="1" type="ordered locus">BB_F08</name>
</gene>
<dbReference type="AlphaFoldDB" id="O51017"/>
<keyword evidence="2" id="KW-1185">Reference proteome</keyword>
<evidence type="ECO:0000313" key="1">
    <source>
        <dbReference type="EMBL" id="AAC66382.1"/>
    </source>
</evidence>
<keyword evidence="1" id="KW-0614">Plasmid</keyword>
<proteinExistence type="predicted"/>
<sequence>MLESETKVSELKKSLDFSEESLSLKSLDIEQLSIRDIRYIYIGKNKFVKLYKHLL</sequence>
<dbReference type="RefSeq" id="WP_010890270.1">
    <property type="nucleotide sequence ID" value="NC_001851.2"/>
</dbReference>